<dbReference type="WBParaSite" id="Hba_06260">
    <property type="protein sequence ID" value="Hba_06260"/>
    <property type="gene ID" value="Hba_06260"/>
</dbReference>
<keyword evidence="1" id="KW-1133">Transmembrane helix</keyword>
<organism evidence="3 4">
    <name type="scientific">Heterorhabditis bacteriophora</name>
    <name type="common">Entomopathogenic nematode worm</name>
    <dbReference type="NCBI Taxonomy" id="37862"/>
    <lineage>
        <taxon>Eukaryota</taxon>
        <taxon>Metazoa</taxon>
        <taxon>Ecdysozoa</taxon>
        <taxon>Nematoda</taxon>
        <taxon>Chromadorea</taxon>
        <taxon>Rhabditida</taxon>
        <taxon>Rhabditina</taxon>
        <taxon>Rhabditomorpha</taxon>
        <taxon>Strongyloidea</taxon>
        <taxon>Heterorhabditidae</taxon>
        <taxon>Heterorhabditis</taxon>
    </lineage>
</organism>
<evidence type="ECO:0000256" key="1">
    <source>
        <dbReference type="SAM" id="Phobius"/>
    </source>
</evidence>
<evidence type="ECO:0000259" key="2">
    <source>
        <dbReference type="Pfam" id="PF16413"/>
    </source>
</evidence>
<keyword evidence="1" id="KW-0812">Transmembrane</keyword>
<accession>A0A1I7WM86</accession>
<dbReference type="AlphaFoldDB" id="A0A1I7WM86"/>
<dbReference type="Pfam" id="PF16413">
    <property type="entry name" value="Mlh1_C"/>
    <property type="match status" value="1"/>
</dbReference>
<sequence length="258" mass="30783">MFSIYCSLHLLRLNRIRLVRTDTHERRLDEFLVQKESVSLENVEIVAVSSSQLDNVQYEEVISCLTKFDIIIYYYNLYLLLLELFKSHTFVGCVSPEVILMQYSTALYLINAKEVMREMFYQACFPPLYSLFRWLFTHPIRVSRTICFRLTRTELYFLEGIKIDSLNIVSIPSLIDGYIFVYNNNFIIFFILPFLLSYALVSTYYDYKWFDYIFWNFCGKHDASKRNLFTGNEFYLTYLSLASKLDLCHSKISNRRKC</sequence>
<protein>
    <submittedName>
        <fullName evidence="4">Mlh1_C domain-containing protein</fullName>
    </submittedName>
</protein>
<keyword evidence="3" id="KW-1185">Reference proteome</keyword>
<feature type="transmembrane region" description="Helical" evidence="1">
    <location>
        <begin position="186"/>
        <end position="205"/>
    </location>
</feature>
<dbReference type="InterPro" id="IPR032189">
    <property type="entry name" value="Mlh1_C"/>
</dbReference>
<evidence type="ECO:0000313" key="3">
    <source>
        <dbReference type="Proteomes" id="UP000095283"/>
    </source>
</evidence>
<name>A0A1I7WM86_HETBA</name>
<keyword evidence="1" id="KW-0472">Membrane</keyword>
<proteinExistence type="predicted"/>
<reference evidence="4" key="1">
    <citation type="submission" date="2016-11" db="UniProtKB">
        <authorList>
            <consortium name="WormBaseParasite"/>
        </authorList>
    </citation>
    <scope>IDENTIFICATION</scope>
</reference>
<feature type="domain" description="DNA mismatch repair protein Mlh1 C-terminal" evidence="2">
    <location>
        <begin position="81"/>
        <end position="144"/>
    </location>
</feature>
<dbReference type="Proteomes" id="UP000095283">
    <property type="component" value="Unplaced"/>
</dbReference>
<evidence type="ECO:0000313" key="4">
    <source>
        <dbReference type="WBParaSite" id="Hba_06260"/>
    </source>
</evidence>